<protein>
    <submittedName>
        <fullName evidence="3">Uncharacterized protein</fullName>
    </submittedName>
</protein>
<proteinExistence type="predicted"/>
<evidence type="ECO:0000313" key="3">
    <source>
        <dbReference type="WBParaSite" id="MBELARI_LOCUS14498"/>
    </source>
</evidence>
<sequence>MVIKLAICLLIILSVHAEDVFINTAGLRECAVKNDRMWDPISDIPCGWACMGKGCDRGGCEKRWHIVDGQKKFDSSSIPRTDDYRWLCTFRAVGRVWEKGVIGVDVRRDGTLWMDRKSSILLQFLEPMIIDGFVYAVHVMEHRGDDFT</sequence>
<dbReference type="AlphaFoldDB" id="A0AAF3EKG6"/>
<evidence type="ECO:0000256" key="1">
    <source>
        <dbReference type="SAM" id="SignalP"/>
    </source>
</evidence>
<dbReference type="WBParaSite" id="MBELARI_LOCUS14498">
    <property type="protein sequence ID" value="MBELARI_LOCUS14498"/>
    <property type="gene ID" value="MBELARI_LOCUS14498"/>
</dbReference>
<feature type="chain" id="PRO_5042001813" evidence="1">
    <location>
        <begin position="18"/>
        <end position="148"/>
    </location>
</feature>
<evidence type="ECO:0000313" key="2">
    <source>
        <dbReference type="Proteomes" id="UP000887575"/>
    </source>
</evidence>
<feature type="signal peptide" evidence="1">
    <location>
        <begin position="1"/>
        <end position="17"/>
    </location>
</feature>
<keyword evidence="2" id="KW-1185">Reference proteome</keyword>
<name>A0AAF3EKG6_9BILA</name>
<reference evidence="3" key="1">
    <citation type="submission" date="2024-02" db="UniProtKB">
        <authorList>
            <consortium name="WormBaseParasite"/>
        </authorList>
    </citation>
    <scope>IDENTIFICATION</scope>
</reference>
<accession>A0AAF3EKG6</accession>
<keyword evidence="1" id="KW-0732">Signal</keyword>
<organism evidence="2 3">
    <name type="scientific">Mesorhabditis belari</name>
    <dbReference type="NCBI Taxonomy" id="2138241"/>
    <lineage>
        <taxon>Eukaryota</taxon>
        <taxon>Metazoa</taxon>
        <taxon>Ecdysozoa</taxon>
        <taxon>Nematoda</taxon>
        <taxon>Chromadorea</taxon>
        <taxon>Rhabditida</taxon>
        <taxon>Rhabditina</taxon>
        <taxon>Rhabditomorpha</taxon>
        <taxon>Rhabditoidea</taxon>
        <taxon>Rhabditidae</taxon>
        <taxon>Mesorhabditinae</taxon>
        <taxon>Mesorhabditis</taxon>
    </lineage>
</organism>
<dbReference type="Proteomes" id="UP000887575">
    <property type="component" value="Unassembled WGS sequence"/>
</dbReference>